<keyword evidence="3" id="KW-0804">Transcription</keyword>
<feature type="domain" description="HTH gntR-type" evidence="4">
    <location>
        <begin position="10"/>
        <end position="77"/>
    </location>
</feature>
<dbReference type="Gene3D" id="1.10.10.10">
    <property type="entry name" value="Winged helix-like DNA-binding domain superfamily/Winged helix DNA-binding domain"/>
    <property type="match status" value="1"/>
</dbReference>
<dbReference type="PANTHER" id="PTHR43537:SF39">
    <property type="entry name" value="HTH-TYPE TRANSCRIPTIONAL REGULATOR MCBR"/>
    <property type="match status" value="1"/>
</dbReference>
<keyword evidence="1" id="KW-0805">Transcription regulation</keyword>
<dbReference type="RefSeq" id="WP_341427853.1">
    <property type="nucleotide sequence ID" value="NZ_JBBUTG010000016.1"/>
</dbReference>
<dbReference type="InterPro" id="IPR011711">
    <property type="entry name" value="GntR_C"/>
</dbReference>
<dbReference type="PANTHER" id="PTHR43537">
    <property type="entry name" value="TRANSCRIPTIONAL REGULATOR, GNTR FAMILY"/>
    <property type="match status" value="1"/>
</dbReference>
<name>A0ABU9BTY5_9BURK</name>
<evidence type="ECO:0000256" key="3">
    <source>
        <dbReference type="ARBA" id="ARBA00023163"/>
    </source>
</evidence>
<dbReference type="InterPro" id="IPR036390">
    <property type="entry name" value="WH_DNA-bd_sf"/>
</dbReference>
<dbReference type="Gene3D" id="1.20.120.530">
    <property type="entry name" value="GntR ligand-binding domain-like"/>
    <property type="match status" value="1"/>
</dbReference>
<dbReference type="SMART" id="SM00345">
    <property type="entry name" value="HTH_GNTR"/>
    <property type="match status" value="1"/>
</dbReference>
<dbReference type="Proteomes" id="UP001371218">
    <property type="component" value="Unassembled WGS sequence"/>
</dbReference>
<evidence type="ECO:0000256" key="2">
    <source>
        <dbReference type="ARBA" id="ARBA00023125"/>
    </source>
</evidence>
<keyword evidence="2" id="KW-0238">DNA-binding</keyword>
<dbReference type="SUPFAM" id="SSF46785">
    <property type="entry name" value="Winged helix' DNA-binding domain"/>
    <property type="match status" value="1"/>
</dbReference>
<dbReference type="EMBL" id="JBBUTG010000016">
    <property type="protein sequence ID" value="MEK8033432.1"/>
    <property type="molecule type" value="Genomic_DNA"/>
</dbReference>
<dbReference type="SUPFAM" id="SSF48008">
    <property type="entry name" value="GntR ligand-binding domain-like"/>
    <property type="match status" value="1"/>
</dbReference>
<evidence type="ECO:0000313" key="5">
    <source>
        <dbReference type="EMBL" id="MEK8033432.1"/>
    </source>
</evidence>
<comment type="caution">
    <text evidence="5">The sequence shown here is derived from an EMBL/GenBank/DDBJ whole genome shotgun (WGS) entry which is preliminary data.</text>
</comment>
<keyword evidence="6" id="KW-1185">Reference proteome</keyword>
<gene>
    <name evidence="5" type="ORF">AACH06_21645</name>
</gene>
<dbReference type="Pfam" id="PF00392">
    <property type="entry name" value="GntR"/>
    <property type="match status" value="1"/>
</dbReference>
<dbReference type="PROSITE" id="PS50949">
    <property type="entry name" value="HTH_GNTR"/>
    <property type="match status" value="1"/>
</dbReference>
<evidence type="ECO:0000256" key="1">
    <source>
        <dbReference type="ARBA" id="ARBA00023015"/>
    </source>
</evidence>
<evidence type="ECO:0000313" key="6">
    <source>
        <dbReference type="Proteomes" id="UP001371218"/>
    </source>
</evidence>
<sequence>MPASPAAATTTQQDDTYAALRQWVTVGRFLPGQRLKIRAVAAEMGVGEMPVRAALQRLAAEGALVNVPNAGVAVPRLSLPEFDDLLQMRMLLEGEAAERGATRLDDDRRKTMLSLCRRMAQSLAQGDRDGYLAANEDFHVILYKAAGSPMLFSLIDTLWLKAGPISNQLFDAPEAPAVLNDAHEDVVKALVKQDSAGVRRAVERDIFVAGQFLRRRLKENGH</sequence>
<dbReference type="InterPro" id="IPR008920">
    <property type="entry name" value="TF_FadR/GntR_C"/>
</dbReference>
<protein>
    <submittedName>
        <fullName evidence="5">GntR family transcriptional regulator</fullName>
    </submittedName>
</protein>
<proteinExistence type="predicted"/>
<dbReference type="InterPro" id="IPR000524">
    <property type="entry name" value="Tscrpt_reg_HTH_GntR"/>
</dbReference>
<accession>A0ABU9BTY5</accession>
<dbReference type="InterPro" id="IPR036388">
    <property type="entry name" value="WH-like_DNA-bd_sf"/>
</dbReference>
<dbReference type="Pfam" id="PF07729">
    <property type="entry name" value="FCD"/>
    <property type="match status" value="1"/>
</dbReference>
<organism evidence="5 6">
    <name type="scientific">Ideonella lacteola</name>
    <dbReference type="NCBI Taxonomy" id="2984193"/>
    <lineage>
        <taxon>Bacteria</taxon>
        <taxon>Pseudomonadati</taxon>
        <taxon>Pseudomonadota</taxon>
        <taxon>Betaproteobacteria</taxon>
        <taxon>Burkholderiales</taxon>
        <taxon>Sphaerotilaceae</taxon>
        <taxon>Ideonella</taxon>
    </lineage>
</organism>
<evidence type="ECO:0000259" key="4">
    <source>
        <dbReference type="PROSITE" id="PS50949"/>
    </source>
</evidence>
<reference evidence="5 6" key="1">
    <citation type="submission" date="2024-04" db="EMBL/GenBank/DDBJ databases">
        <title>Novel species of the genus Ideonella isolated from streams.</title>
        <authorList>
            <person name="Lu H."/>
        </authorList>
    </citation>
    <scope>NUCLEOTIDE SEQUENCE [LARGE SCALE GENOMIC DNA]</scope>
    <source>
        <strain evidence="5 6">DXS29W</strain>
    </source>
</reference>
<dbReference type="SMART" id="SM00895">
    <property type="entry name" value="FCD"/>
    <property type="match status" value="1"/>
</dbReference>